<name>A0A0F9C0U5_9ZZZZ</name>
<accession>A0A0F9C0U5</accession>
<gene>
    <name evidence="1" type="ORF">LCGC14_2381490</name>
</gene>
<comment type="caution">
    <text evidence="1">The sequence shown here is derived from an EMBL/GenBank/DDBJ whole genome shotgun (WGS) entry which is preliminary data.</text>
</comment>
<dbReference type="AlphaFoldDB" id="A0A0F9C0U5"/>
<evidence type="ECO:0000313" key="1">
    <source>
        <dbReference type="EMBL" id="KKL27810.1"/>
    </source>
</evidence>
<feature type="non-terminal residue" evidence="1">
    <location>
        <position position="96"/>
    </location>
</feature>
<dbReference type="EMBL" id="LAZR01035330">
    <property type="protein sequence ID" value="KKL27810.1"/>
    <property type="molecule type" value="Genomic_DNA"/>
</dbReference>
<sequence length="96" mass="11408">MENRQYWADEATKNCVWLFQTKEKRYPKGCECDIYDSDGDLKEGESDEKCECFVESWRTENVFLTKEEAMSHGEARPYAWGKYQEGWRIWGVMCIG</sequence>
<protein>
    <submittedName>
        <fullName evidence="1">Uncharacterized protein</fullName>
    </submittedName>
</protein>
<organism evidence="1">
    <name type="scientific">marine sediment metagenome</name>
    <dbReference type="NCBI Taxonomy" id="412755"/>
    <lineage>
        <taxon>unclassified sequences</taxon>
        <taxon>metagenomes</taxon>
        <taxon>ecological metagenomes</taxon>
    </lineage>
</organism>
<reference evidence="1" key="1">
    <citation type="journal article" date="2015" name="Nature">
        <title>Complex archaea that bridge the gap between prokaryotes and eukaryotes.</title>
        <authorList>
            <person name="Spang A."/>
            <person name="Saw J.H."/>
            <person name="Jorgensen S.L."/>
            <person name="Zaremba-Niedzwiedzka K."/>
            <person name="Martijn J."/>
            <person name="Lind A.E."/>
            <person name="van Eijk R."/>
            <person name="Schleper C."/>
            <person name="Guy L."/>
            <person name="Ettema T.J."/>
        </authorList>
    </citation>
    <scope>NUCLEOTIDE SEQUENCE</scope>
</reference>
<proteinExistence type="predicted"/>